<dbReference type="SUPFAM" id="SSF46565">
    <property type="entry name" value="Chaperone J-domain"/>
    <property type="match status" value="1"/>
</dbReference>
<feature type="transmembrane region" description="Helical" evidence="2">
    <location>
        <begin position="200"/>
        <end position="221"/>
    </location>
</feature>
<dbReference type="GO" id="GO:0005634">
    <property type="term" value="C:nucleus"/>
    <property type="evidence" value="ECO:0007669"/>
    <property type="project" value="TreeGrafter"/>
</dbReference>
<feature type="region of interest" description="Disordered" evidence="1">
    <location>
        <begin position="612"/>
        <end position="698"/>
    </location>
</feature>
<dbReference type="PRINTS" id="PR00625">
    <property type="entry name" value="JDOMAIN"/>
</dbReference>
<dbReference type="GO" id="GO:0051082">
    <property type="term" value="F:unfolded protein binding"/>
    <property type="evidence" value="ECO:0007669"/>
    <property type="project" value="TreeGrafter"/>
</dbReference>
<feature type="transmembrane region" description="Helical" evidence="2">
    <location>
        <begin position="128"/>
        <end position="148"/>
    </location>
</feature>
<reference evidence="5 6" key="1">
    <citation type="journal article" date="2015" name="Plant Cell">
        <title>Oil accumulation by the oleaginous diatom Fistulifera solaris as revealed by the genome and transcriptome.</title>
        <authorList>
            <person name="Tanaka T."/>
            <person name="Maeda Y."/>
            <person name="Veluchamy A."/>
            <person name="Tanaka M."/>
            <person name="Abida H."/>
            <person name="Marechal E."/>
            <person name="Bowler C."/>
            <person name="Muto M."/>
            <person name="Sunaga Y."/>
            <person name="Tanaka M."/>
            <person name="Yoshino T."/>
            <person name="Taniguchi T."/>
            <person name="Fukuda Y."/>
            <person name="Nemoto M."/>
            <person name="Matsumoto M."/>
            <person name="Wong P.S."/>
            <person name="Aburatani S."/>
            <person name="Fujibuchi W."/>
        </authorList>
    </citation>
    <scope>NUCLEOTIDE SEQUENCE [LARGE SCALE GENOMIC DNA]</scope>
    <source>
        <strain evidence="5 6">JPCC DA0580</strain>
    </source>
</reference>
<gene>
    <name evidence="5" type="ORF">FisN_19Hh154</name>
</gene>
<feature type="transmembrane region" description="Helical" evidence="2">
    <location>
        <begin position="169"/>
        <end position="194"/>
    </location>
</feature>
<dbReference type="Pfam" id="PF00226">
    <property type="entry name" value="DnaJ"/>
    <property type="match status" value="1"/>
</dbReference>
<dbReference type="InterPro" id="IPR001623">
    <property type="entry name" value="DnaJ_domain"/>
</dbReference>
<feature type="region of interest" description="Disordered" evidence="1">
    <location>
        <begin position="476"/>
        <end position="522"/>
    </location>
</feature>
<dbReference type="GO" id="GO:0051087">
    <property type="term" value="F:protein-folding chaperone binding"/>
    <property type="evidence" value="ECO:0007669"/>
    <property type="project" value="TreeGrafter"/>
</dbReference>
<keyword evidence="3" id="KW-0732">Signal</keyword>
<dbReference type="InParanoid" id="A0A1Z5K0G2"/>
<feature type="compositionally biased region" description="Basic and acidic residues" evidence="1">
    <location>
        <begin position="688"/>
        <end position="698"/>
    </location>
</feature>
<evidence type="ECO:0000256" key="3">
    <source>
        <dbReference type="SAM" id="SignalP"/>
    </source>
</evidence>
<feature type="signal peptide" evidence="3">
    <location>
        <begin position="1"/>
        <end position="21"/>
    </location>
</feature>
<accession>A0A1Z5K0G2</accession>
<dbReference type="PANTHER" id="PTHR43948:SF10">
    <property type="entry name" value="MRJ, ISOFORM E"/>
    <property type="match status" value="1"/>
</dbReference>
<evidence type="ECO:0000256" key="2">
    <source>
        <dbReference type="SAM" id="Phobius"/>
    </source>
</evidence>
<dbReference type="GO" id="GO:0005737">
    <property type="term" value="C:cytoplasm"/>
    <property type="evidence" value="ECO:0007669"/>
    <property type="project" value="TreeGrafter"/>
</dbReference>
<feature type="compositionally biased region" description="Basic and acidic residues" evidence="1">
    <location>
        <begin position="513"/>
        <end position="522"/>
    </location>
</feature>
<feature type="chain" id="PRO_5013392015" description="J domain-containing protein" evidence="3">
    <location>
        <begin position="22"/>
        <end position="698"/>
    </location>
</feature>
<dbReference type="CDD" id="cd06257">
    <property type="entry name" value="DnaJ"/>
    <property type="match status" value="1"/>
</dbReference>
<feature type="compositionally biased region" description="Basic and acidic residues" evidence="1">
    <location>
        <begin position="416"/>
        <end position="431"/>
    </location>
</feature>
<dbReference type="Proteomes" id="UP000198406">
    <property type="component" value="Unassembled WGS sequence"/>
</dbReference>
<feature type="region of interest" description="Disordered" evidence="1">
    <location>
        <begin position="404"/>
        <end position="432"/>
    </location>
</feature>
<sequence>MSLTTRLFVLVAPAVLPPADAVDREFYEILGLPRQATLEEIKKAYRQKSLALHPDKVAQRRDTNAAAAAAEYELVQEAYAALHEHRPLYHAVQCSVARYRFFQSGASHNPAALYEQLTQASCWNRTKLVMVAVLFGFLLLLQPILVAAKVNAVVRHENNKQDEDPILDVSWMVLLIPWWLLNAIYWLLMVALLVLESTKALAAVIGQTCWIVGCILLALAWDDPPTNNWHKVAIPFYLWQITHIVTAVFDIRDIRTDNDRMISPEQLQEVAGTDATEEDLMELAQDYIVVTVDHAEVAAAIHLINTTSEESLTNAEIEELKIHMSPEYQRNEQIIQYHTEQIAKHCLVDLPFIALVASQLDGNIDTSWWVVFLPLLIYLGGKLVQSFCTCCFALSPDPGVILVGDDEVANPEGPEDEKANEDKATADDNNEKAAASALNDGTMPSHQDALSNDHVTNGVATLTKTEESLEKIEDLPKSLAEEEPSTTFADASGDIEDFNVRSETPAEGETTAEESKADGPKIDEETYRAWQSAYARAEESELEKQAKAHSTCCLVSFQLIMVCLVVGKLDEDYEADGDISYNSFWILFPIFLIVGLLLLCFSCLIYGAGSEGAHAGGAKPNNVESGNADTSGKEENKSPTIFVPPPPLSENSTENKRADTTLHPESLDSQATTDETTNDENKTNLGDVESKEDMNDLD</sequence>
<dbReference type="InterPro" id="IPR036869">
    <property type="entry name" value="J_dom_sf"/>
</dbReference>
<dbReference type="OrthoDB" id="10250354at2759"/>
<name>A0A1Z5K0G2_FISSO</name>
<dbReference type="PANTHER" id="PTHR43948">
    <property type="entry name" value="DNAJ HOMOLOG SUBFAMILY B"/>
    <property type="match status" value="1"/>
</dbReference>
<organism evidence="5 6">
    <name type="scientific">Fistulifera solaris</name>
    <name type="common">Oleaginous diatom</name>
    <dbReference type="NCBI Taxonomy" id="1519565"/>
    <lineage>
        <taxon>Eukaryota</taxon>
        <taxon>Sar</taxon>
        <taxon>Stramenopiles</taxon>
        <taxon>Ochrophyta</taxon>
        <taxon>Bacillariophyta</taxon>
        <taxon>Bacillariophyceae</taxon>
        <taxon>Bacillariophycidae</taxon>
        <taxon>Naviculales</taxon>
        <taxon>Naviculaceae</taxon>
        <taxon>Fistulifera</taxon>
    </lineage>
</organism>
<dbReference type="AlphaFoldDB" id="A0A1Z5K0G2"/>
<feature type="compositionally biased region" description="Basic and acidic residues" evidence="1">
    <location>
        <begin position="653"/>
        <end position="666"/>
    </location>
</feature>
<dbReference type="EMBL" id="BDSP01000137">
    <property type="protein sequence ID" value="GAX19576.1"/>
    <property type="molecule type" value="Genomic_DNA"/>
</dbReference>
<evidence type="ECO:0000256" key="1">
    <source>
        <dbReference type="SAM" id="MobiDB-lite"/>
    </source>
</evidence>
<feature type="domain" description="J" evidence="4">
    <location>
        <begin position="25"/>
        <end position="105"/>
    </location>
</feature>
<proteinExistence type="predicted"/>
<keyword evidence="6" id="KW-1185">Reference proteome</keyword>
<keyword evidence="2" id="KW-0472">Membrane</keyword>
<protein>
    <recommendedName>
        <fullName evidence="4">J domain-containing protein</fullName>
    </recommendedName>
</protein>
<dbReference type="SMART" id="SM00271">
    <property type="entry name" value="DnaJ"/>
    <property type="match status" value="1"/>
</dbReference>
<dbReference type="Gene3D" id="1.10.287.110">
    <property type="entry name" value="DnaJ domain"/>
    <property type="match status" value="1"/>
</dbReference>
<feature type="compositionally biased region" description="Acidic residues" evidence="1">
    <location>
        <begin position="404"/>
        <end position="415"/>
    </location>
</feature>
<feature type="transmembrane region" description="Helical" evidence="2">
    <location>
        <begin position="587"/>
        <end position="609"/>
    </location>
</feature>
<evidence type="ECO:0000313" key="6">
    <source>
        <dbReference type="Proteomes" id="UP000198406"/>
    </source>
</evidence>
<dbReference type="GO" id="GO:0044183">
    <property type="term" value="F:protein folding chaperone"/>
    <property type="evidence" value="ECO:0007669"/>
    <property type="project" value="TreeGrafter"/>
</dbReference>
<keyword evidence="2" id="KW-0812">Transmembrane</keyword>
<feature type="transmembrane region" description="Helical" evidence="2">
    <location>
        <begin position="548"/>
        <end position="567"/>
    </location>
</feature>
<dbReference type="PROSITE" id="PS50076">
    <property type="entry name" value="DNAJ_2"/>
    <property type="match status" value="1"/>
</dbReference>
<evidence type="ECO:0000259" key="4">
    <source>
        <dbReference type="PROSITE" id="PS50076"/>
    </source>
</evidence>
<keyword evidence="2" id="KW-1133">Transmembrane helix</keyword>
<comment type="caution">
    <text evidence="5">The sequence shown here is derived from an EMBL/GenBank/DDBJ whole genome shotgun (WGS) entry which is preliminary data.</text>
</comment>
<evidence type="ECO:0000313" key="5">
    <source>
        <dbReference type="EMBL" id="GAX19576.1"/>
    </source>
</evidence>